<proteinExistence type="predicted"/>
<dbReference type="InterPro" id="IPR013325">
    <property type="entry name" value="RNA_pol_sigma_r2"/>
</dbReference>
<reference evidence="7 8" key="1">
    <citation type="journal article" date="2016" name="Nat. Commun.">
        <title>Thousands of microbial genomes shed light on interconnected biogeochemical processes in an aquifer system.</title>
        <authorList>
            <person name="Anantharaman K."/>
            <person name="Brown C.T."/>
            <person name="Hug L.A."/>
            <person name="Sharon I."/>
            <person name="Castelle C.J."/>
            <person name="Probst A.J."/>
            <person name="Thomas B.C."/>
            <person name="Singh A."/>
            <person name="Wilkins M.J."/>
            <person name="Karaoz U."/>
            <person name="Brodie E.L."/>
            <person name="Williams K.H."/>
            <person name="Hubbard S.S."/>
            <person name="Banfield J.F."/>
        </authorList>
    </citation>
    <scope>NUCLEOTIDE SEQUENCE [LARGE SCALE GENOMIC DNA]</scope>
</reference>
<name>A0A1F5EKB6_9BACT</name>
<dbReference type="InterPro" id="IPR000943">
    <property type="entry name" value="RNA_pol_sigma70"/>
</dbReference>
<dbReference type="PANTHER" id="PTHR30603">
    <property type="entry name" value="RNA POLYMERASE SIGMA FACTOR RPO"/>
    <property type="match status" value="1"/>
</dbReference>
<dbReference type="EMBL" id="MEZV01000009">
    <property type="protein sequence ID" value="OGD67825.1"/>
    <property type="molecule type" value="Genomic_DNA"/>
</dbReference>
<dbReference type="InterPro" id="IPR007627">
    <property type="entry name" value="RNA_pol_sigma70_r2"/>
</dbReference>
<evidence type="ECO:0000313" key="8">
    <source>
        <dbReference type="Proteomes" id="UP000176451"/>
    </source>
</evidence>
<dbReference type="Gene3D" id="1.10.601.10">
    <property type="entry name" value="RNA Polymerase Primary Sigma Factor"/>
    <property type="match status" value="1"/>
</dbReference>
<evidence type="ECO:0000256" key="4">
    <source>
        <dbReference type="ARBA" id="ARBA00023163"/>
    </source>
</evidence>
<dbReference type="SUPFAM" id="SSF88659">
    <property type="entry name" value="Sigma3 and sigma4 domains of RNA polymerase sigma factors"/>
    <property type="match status" value="1"/>
</dbReference>
<dbReference type="Pfam" id="PF04542">
    <property type="entry name" value="Sigma70_r2"/>
    <property type="match status" value="1"/>
</dbReference>
<protein>
    <recommendedName>
        <fullName evidence="9">RNA polymerase sigma-70 domain-containing protein</fullName>
    </recommendedName>
</protein>
<organism evidence="7 8">
    <name type="scientific">Candidatus Berkelbacteria bacterium RIFCSPHIGHO2_12_FULL_36_9</name>
    <dbReference type="NCBI Taxonomy" id="1797469"/>
    <lineage>
        <taxon>Bacteria</taxon>
        <taxon>Candidatus Berkelbacteria</taxon>
    </lineage>
</organism>
<feature type="domain" description="RNA polymerase sigma-70 region 2" evidence="5">
    <location>
        <begin position="23"/>
        <end position="76"/>
    </location>
</feature>
<dbReference type="NCBIfam" id="TIGR02937">
    <property type="entry name" value="sigma70-ECF"/>
    <property type="match status" value="1"/>
</dbReference>
<dbReference type="Gene3D" id="1.10.10.10">
    <property type="entry name" value="Winged helix-like DNA-binding domain superfamily/Winged helix DNA-binding domain"/>
    <property type="match status" value="1"/>
</dbReference>
<dbReference type="InterPro" id="IPR036388">
    <property type="entry name" value="WH-like_DNA-bd_sf"/>
</dbReference>
<keyword evidence="4" id="KW-0804">Transcription</keyword>
<dbReference type="STRING" id="1797469.A3F08_01525"/>
<evidence type="ECO:0000313" key="7">
    <source>
        <dbReference type="EMBL" id="OGD67825.1"/>
    </source>
</evidence>
<dbReference type="InterPro" id="IPR007630">
    <property type="entry name" value="RNA_pol_sigma70_r4"/>
</dbReference>
<keyword evidence="2" id="KW-0731">Sigma factor</keyword>
<dbReference type="GO" id="GO:0006352">
    <property type="term" value="P:DNA-templated transcription initiation"/>
    <property type="evidence" value="ECO:0007669"/>
    <property type="project" value="InterPro"/>
</dbReference>
<dbReference type="Proteomes" id="UP000176451">
    <property type="component" value="Unassembled WGS sequence"/>
</dbReference>
<dbReference type="AlphaFoldDB" id="A0A1F5EKB6"/>
<dbReference type="SUPFAM" id="SSF88946">
    <property type="entry name" value="Sigma2 domain of RNA polymerase sigma factors"/>
    <property type="match status" value="1"/>
</dbReference>
<dbReference type="Pfam" id="PF04545">
    <property type="entry name" value="Sigma70_r4"/>
    <property type="match status" value="1"/>
</dbReference>
<dbReference type="InterPro" id="IPR050239">
    <property type="entry name" value="Sigma-70_RNA_pol_init_factors"/>
</dbReference>
<keyword evidence="1" id="KW-0805">Transcription regulation</keyword>
<keyword evidence="3" id="KW-0238">DNA-binding</keyword>
<feature type="domain" description="RNA polymerase sigma-70 region 4" evidence="6">
    <location>
        <begin position="182"/>
        <end position="219"/>
    </location>
</feature>
<sequence length="258" mass="29748">MYLRLTKEQETMVIENIGMVKWLIKTYKTYIQSNRGILKIDDIIQEGVCGLIEAVKRFDPSYGKKFSTYAFWWIFRFIQLAIYHQSRLIRLPELIQKKLVKFSKQEFYDRNEMLKGFSEESGINLAVLLTPESLARPLRMSEKPLGDILPDKTEVKLEDKVIENIQEKTIIEALNLILNDRREIKIVLMRAGIGGYKPSTLEEIGKELRISKERVRQLLEGVKARPKIGYKGSEGIISRLAKSPIFVSRLSIPPTSSG</sequence>
<evidence type="ECO:0000259" key="6">
    <source>
        <dbReference type="Pfam" id="PF04545"/>
    </source>
</evidence>
<evidence type="ECO:0000256" key="2">
    <source>
        <dbReference type="ARBA" id="ARBA00023082"/>
    </source>
</evidence>
<dbReference type="GO" id="GO:0003677">
    <property type="term" value="F:DNA binding"/>
    <property type="evidence" value="ECO:0007669"/>
    <property type="project" value="UniProtKB-KW"/>
</dbReference>
<dbReference type="GO" id="GO:0016987">
    <property type="term" value="F:sigma factor activity"/>
    <property type="evidence" value="ECO:0007669"/>
    <property type="project" value="UniProtKB-KW"/>
</dbReference>
<comment type="caution">
    <text evidence="7">The sequence shown here is derived from an EMBL/GenBank/DDBJ whole genome shotgun (WGS) entry which is preliminary data.</text>
</comment>
<evidence type="ECO:0000256" key="1">
    <source>
        <dbReference type="ARBA" id="ARBA00023015"/>
    </source>
</evidence>
<evidence type="ECO:0008006" key="9">
    <source>
        <dbReference type="Google" id="ProtNLM"/>
    </source>
</evidence>
<evidence type="ECO:0000256" key="3">
    <source>
        <dbReference type="ARBA" id="ARBA00023125"/>
    </source>
</evidence>
<gene>
    <name evidence="7" type="ORF">A3F08_01525</name>
</gene>
<dbReference type="InterPro" id="IPR014284">
    <property type="entry name" value="RNA_pol_sigma-70_dom"/>
</dbReference>
<evidence type="ECO:0000259" key="5">
    <source>
        <dbReference type="Pfam" id="PF04542"/>
    </source>
</evidence>
<dbReference type="PRINTS" id="PR00046">
    <property type="entry name" value="SIGMA70FCT"/>
</dbReference>
<dbReference type="PANTHER" id="PTHR30603:SF47">
    <property type="entry name" value="RNA POLYMERASE SIGMA FACTOR SIGD, CHLOROPLASTIC"/>
    <property type="match status" value="1"/>
</dbReference>
<dbReference type="InterPro" id="IPR013324">
    <property type="entry name" value="RNA_pol_sigma_r3/r4-like"/>
</dbReference>
<accession>A0A1F5EKB6</accession>